<sequence>MAQNRRTKPKILVTGTPGTGKTTMSSLLADAAQLRHINVGDVVKEKNLYDGWDKNLECHFINEDLKLYEEMKQRFEAEVKRGTISEELRKSHKRFSEWSSRVRKGDHQTIFQMMMKKREVAMIRVVVWVCLDMGACWGLKVGLMEFGNFGITRETSRGRSYTNSMGIISLAFEYIFTGPIYVWENILGEECHEANDMFQFSSCLAGLEIVPYEYLQGEAKTFGATGQPIGTFNSATFAINSAYFIVKNITFKNTTYLPVKGASGKQAVAFRISGDTAAFLGCRILGAQDTLFSQTPADVPLQINNKANSNKVSLDCSYDYFEKGYDS</sequence>
<dbReference type="GO" id="GO:0006364">
    <property type="term" value="P:rRNA processing"/>
    <property type="evidence" value="ECO:0007669"/>
    <property type="project" value="UniProtKB-KW"/>
</dbReference>
<dbReference type="GO" id="GO:0042545">
    <property type="term" value="P:cell wall modification"/>
    <property type="evidence" value="ECO:0007669"/>
    <property type="project" value="InterPro"/>
</dbReference>
<keyword evidence="7" id="KW-0378">Hydrolase</keyword>
<dbReference type="AlphaFoldDB" id="A0A7J7M335"/>
<evidence type="ECO:0000256" key="4">
    <source>
        <dbReference type="ARBA" id="ARBA00022679"/>
    </source>
</evidence>
<dbReference type="Pfam" id="PF13238">
    <property type="entry name" value="AAA_18"/>
    <property type="match status" value="1"/>
</dbReference>
<evidence type="ECO:0000256" key="10">
    <source>
        <dbReference type="SAM" id="Phobius"/>
    </source>
</evidence>
<keyword evidence="4" id="KW-0808">Transferase</keyword>
<dbReference type="OrthoDB" id="10251185at2759"/>
<dbReference type="SUPFAM" id="SSF51126">
    <property type="entry name" value="Pectin lyase-like"/>
    <property type="match status" value="1"/>
</dbReference>
<accession>A0A7J7M335</accession>
<keyword evidence="2" id="KW-0690">Ribosome biogenesis</keyword>
<dbReference type="PANTHER" id="PTHR12595">
    <property type="entry name" value="POS9-ACTIVATING FACTOR FAP7-RELATED"/>
    <property type="match status" value="1"/>
</dbReference>
<evidence type="ECO:0000256" key="5">
    <source>
        <dbReference type="ARBA" id="ARBA00022741"/>
    </source>
</evidence>
<evidence type="ECO:0000256" key="3">
    <source>
        <dbReference type="ARBA" id="ARBA00022552"/>
    </source>
</evidence>
<evidence type="ECO:0000256" key="1">
    <source>
        <dbReference type="ARBA" id="ARBA00005184"/>
    </source>
</evidence>
<dbReference type="GO" id="GO:0030599">
    <property type="term" value="F:pectinesterase activity"/>
    <property type="evidence" value="ECO:0007669"/>
    <property type="project" value="InterPro"/>
</dbReference>
<dbReference type="Gene3D" id="2.160.20.10">
    <property type="entry name" value="Single-stranded right-handed beta-helix, Pectin lyase-like"/>
    <property type="match status" value="1"/>
</dbReference>
<dbReference type="Gene3D" id="3.40.50.300">
    <property type="entry name" value="P-loop containing nucleotide triphosphate hydrolases"/>
    <property type="match status" value="1"/>
</dbReference>
<dbReference type="Proteomes" id="UP000541444">
    <property type="component" value="Unassembled WGS sequence"/>
</dbReference>
<reference evidence="12 13" key="1">
    <citation type="journal article" date="2020" name="IScience">
        <title>Genome Sequencing of the Endangered Kingdonia uniflora (Circaeasteraceae, Ranunculales) Reveals Potential Mechanisms of Evolutionary Specialization.</title>
        <authorList>
            <person name="Sun Y."/>
            <person name="Deng T."/>
            <person name="Zhang A."/>
            <person name="Moore M.J."/>
            <person name="Landis J.B."/>
            <person name="Lin N."/>
            <person name="Zhang H."/>
            <person name="Zhang X."/>
            <person name="Huang J."/>
            <person name="Zhang X."/>
            <person name="Sun H."/>
            <person name="Wang H."/>
        </authorList>
    </citation>
    <scope>NUCLEOTIDE SEQUENCE [LARGE SCALE GENOMIC DNA]</scope>
    <source>
        <strain evidence="12">TB1705</strain>
        <tissue evidence="12">Leaf</tissue>
    </source>
</reference>
<dbReference type="GO" id="GO:0005524">
    <property type="term" value="F:ATP binding"/>
    <property type="evidence" value="ECO:0007669"/>
    <property type="project" value="UniProtKB-KW"/>
</dbReference>
<feature type="transmembrane region" description="Helical" evidence="10">
    <location>
        <begin position="121"/>
        <end position="143"/>
    </location>
</feature>
<name>A0A7J7M335_9MAGN</name>
<dbReference type="GO" id="GO:0016887">
    <property type="term" value="F:ATP hydrolysis activity"/>
    <property type="evidence" value="ECO:0007669"/>
    <property type="project" value="InterPro"/>
</dbReference>
<dbReference type="GO" id="GO:0005634">
    <property type="term" value="C:nucleus"/>
    <property type="evidence" value="ECO:0007669"/>
    <property type="project" value="TreeGrafter"/>
</dbReference>
<evidence type="ECO:0000313" key="13">
    <source>
        <dbReference type="Proteomes" id="UP000541444"/>
    </source>
</evidence>
<keyword evidence="6" id="KW-0418">Kinase</keyword>
<dbReference type="InterPro" id="IPR027417">
    <property type="entry name" value="P-loop_NTPase"/>
</dbReference>
<dbReference type="GO" id="GO:0005737">
    <property type="term" value="C:cytoplasm"/>
    <property type="evidence" value="ECO:0007669"/>
    <property type="project" value="TreeGrafter"/>
</dbReference>
<dbReference type="GO" id="GO:0004017">
    <property type="term" value="F:AMP kinase activity"/>
    <property type="evidence" value="ECO:0007669"/>
    <property type="project" value="InterPro"/>
</dbReference>
<dbReference type="PANTHER" id="PTHR12595:SF0">
    <property type="entry name" value="ADENYLATE KINASE ISOENZYME 6"/>
    <property type="match status" value="1"/>
</dbReference>
<comment type="caution">
    <text evidence="12">The sequence shown here is derived from an EMBL/GenBank/DDBJ whole genome shotgun (WGS) entry which is preliminary data.</text>
</comment>
<keyword evidence="8" id="KW-0067">ATP-binding</keyword>
<dbReference type="UniPathway" id="UPA00545">
    <property type="reaction ID" value="UER00823"/>
</dbReference>
<dbReference type="EMBL" id="JACGCM010001798">
    <property type="protein sequence ID" value="KAF6149256.1"/>
    <property type="molecule type" value="Genomic_DNA"/>
</dbReference>
<dbReference type="GO" id="GO:0045490">
    <property type="term" value="P:pectin catabolic process"/>
    <property type="evidence" value="ECO:0007669"/>
    <property type="project" value="UniProtKB-UniPathway"/>
</dbReference>
<protein>
    <recommendedName>
        <fullName evidence="11">Pectinesterase catalytic domain-containing protein</fullName>
    </recommendedName>
</protein>
<keyword evidence="3" id="KW-0698">rRNA processing</keyword>
<evidence type="ECO:0000313" key="12">
    <source>
        <dbReference type="EMBL" id="KAF6149256.1"/>
    </source>
</evidence>
<keyword evidence="5" id="KW-0547">Nucleotide-binding</keyword>
<keyword evidence="10" id="KW-0472">Membrane</keyword>
<keyword evidence="9" id="KW-0063">Aspartyl esterase</keyword>
<evidence type="ECO:0000256" key="8">
    <source>
        <dbReference type="ARBA" id="ARBA00022840"/>
    </source>
</evidence>
<dbReference type="InterPro" id="IPR000070">
    <property type="entry name" value="Pectinesterase_cat"/>
</dbReference>
<dbReference type="Pfam" id="PF01095">
    <property type="entry name" value="Pectinesterase"/>
    <property type="match status" value="1"/>
</dbReference>
<proteinExistence type="predicted"/>
<dbReference type="SUPFAM" id="SSF52540">
    <property type="entry name" value="P-loop containing nucleoside triphosphate hydrolases"/>
    <property type="match status" value="1"/>
</dbReference>
<evidence type="ECO:0000256" key="2">
    <source>
        <dbReference type="ARBA" id="ARBA00022517"/>
    </source>
</evidence>
<dbReference type="InterPro" id="IPR020618">
    <property type="entry name" value="Adenyl_kinase_AK6"/>
</dbReference>
<dbReference type="InterPro" id="IPR012334">
    <property type="entry name" value="Pectin_lyas_fold"/>
</dbReference>
<feature type="domain" description="Pectinesterase catalytic" evidence="11">
    <location>
        <begin position="227"/>
        <end position="294"/>
    </location>
</feature>
<evidence type="ECO:0000256" key="9">
    <source>
        <dbReference type="ARBA" id="ARBA00023085"/>
    </source>
</evidence>
<gene>
    <name evidence="12" type="ORF">GIB67_026112</name>
</gene>
<keyword evidence="10" id="KW-0812">Transmembrane</keyword>
<keyword evidence="13" id="KW-1185">Reference proteome</keyword>
<evidence type="ECO:0000256" key="6">
    <source>
        <dbReference type="ARBA" id="ARBA00022777"/>
    </source>
</evidence>
<comment type="pathway">
    <text evidence="1">Glycan metabolism; pectin degradation; 2-dehydro-3-deoxy-D-gluconate from pectin: step 1/5.</text>
</comment>
<evidence type="ECO:0000256" key="7">
    <source>
        <dbReference type="ARBA" id="ARBA00022801"/>
    </source>
</evidence>
<keyword evidence="10" id="KW-1133">Transmembrane helix</keyword>
<evidence type="ECO:0000259" key="11">
    <source>
        <dbReference type="Pfam" id="PF01095"/>
    </source>
</evidence>
<organism evidence="12 13">
    <name type="scientific">Kingdonia uniflora</name>
    <dbReference type="NCBI Taxonomy" id="39325"/>
    <lineage>
        <taxon>Eukaryota</taxon>
        <taxon>Viridiplantae</taxon>
        <taxon>Streptophyta</taxon>
        <taxon>Embryophyta</taxon>
        <taxon>Tracheophyta</taxon>
        <taxon>Spermatophyta</taxon>
        <taxon>Magnoliopsida</taxon>
        <taxon>Ranunculales</taxon>
        <taxon>Circaeasteraceae</taxon>
        <taxon>Kingdonia</taxon>
    </lineage>
</organism>
<dbReference type="InterPro" id="IPR011050">
    <property type="entry name" value="Pectin_lyase_fold/virulence"/>
</dbReference>